<evidence type="ECO:0000259" key="2">
    <source>
        <dbReference type="PROSITE" id="PS51186"/>
    </source>
</evidence>
<name>A0A6C0D406_9ZZZZ</name>
<accession>A0A6C0D406</accession>
<dbReference type="GO" id="GO:0016747">
    <property type="term" value="F:acyltransferase activity, transferring groups other than amino-acyl groups"/>
    <property type="evidence" value="ECO:0007669"/>
    <property type="project" value="InterPro"/>
</dbReference>
<dbReference type="EMBL" id="MN739523">
    <property type="protein sequence ID" value="QHT10649.1"/>
    <property type="molecule type" value="Genomic_DNA"/>
</dbReference>
<dbReference type="Gene3D" id="3.40.630.30">
    <property type="match status" value="1"/>
</dbReference>
<reference evidence="3" key="1">
    <citation type="journal article" date="2020" name="Nature">
        <title>Giant virus diversity and host interactions through global metagenomics.</title>
        <authorList>
            <person name="Schulz F."/>
            <person name="Roux S."/>
            <person name="Paez-Espino D."/>
            <person name="Jungbluth S."/>
            <person name="Walsh D.A."/>
            <person name="Denef V.J."/>
            <person name="McMahon K.D."/>
            <person name="Konstantinidis K.T."/>
            <person name="Eloe-Fadrosh E.A."/>
            <person name="Kyrpides N.C."/>
            <person name="Woyke T."/>
        </authorList>
    </citation>
    <scope>NUCLEOTIDE SEQUENCE</scope>
    <source>
        <strain evidence="3">GVMAG-M-3300023174-107</strain>
    </source>
</reference>
<evidence type="ECO:0000256" key="1">
    <source>
        <dbReference type="SAM" id="MobiDB-lite"/>
    </source>
</evidence>
<feature type="compositionally biased region" description="Low complexity" evidence="1">
    <location>
        <begin position="222"/>
        <end position="232"/>
    </location>
</feature>
<organism evidence="3">
    <name type="scientific">viral metagenome</name>
    <dbReference type="NCBI Taxonomy" id="1070528"/>
    <lineage>
        <taxon>unclassified sequences</taxon>
        <taxon>metagenomes</taxon>
        <taxon>organismal metagenomes</taxon>
    </lineage>
</organism>
<sequence length="252" mass="28153">MASLHLRPKINWGKMAKRLHETRISTSRFYGYGTGLEIDFEEGPLTKEQIKTEIKKPQNRGFCGDQTSISINDLAGYIGGNTTIYTYKNGLGGVMVVGKRAERDQGRIAFHYLYIYGICVPPKFRGIGKKLMDISKKIARKNSLDVIRLECYGEVNKFYSKLGYTILETKEIANSNNNSNNSNYEPTIKYVMEYRLGSSPRSPRTPRTPRGAENSPKNGTAKGSKSPKGSKSLRNGTVKNEKGSKSPRSPKP</sequence>
<dbReference type="PROSITE" id="PS51186">
    <property type="entry name" value="GNAT"/>
    <property type="match status" value="1"/>
</dbReference>
<evidence type="ECO:0000313" key="3">
    <source>
        <dbReference type="EMBL" id="QHT10649.1"/>
    </source>
</evidence>
<dbReference type="InterPro" id="IPR000182">
    <property type="entry name" value="GNAT_dom"/>
</dbReference>
<dbReference type="Pfam" id="PF00583">
    <property type="entry name" value="Acetyltransf_1"/>
    <property type="match status" value="1"/>
</dbReference>
<proteinExistence type="predicted"/>
<dbReference type="SUPFAM" id="SSF55729">
    <property type="entry name" value="Acyl-CoA N-acyltransferases (Nat)"/>
    <property type="match status" value="1"/>
</dbReference>
<dbReference type="InterPro" id="IPR016181">
    <property type="entry name" value="Acyl_CoA_acyltransferase"/>
</dbReference>
<dbReference type="CDD" id="cd04301">
    <property type="entry name" value="NAT_SF"/>
    <property type="match status" value="1"/>
</dbReference>
<dbReference type="AlphaFoldDB" id="A0A6C0D406"/>
<feature type="region of interest" description="Disordered" evidence="1">
    <location>
        <begin position="197"/>
        <end position="252"/>
    </location>
</feature>
<feature type="domain" description="N-acetyltransferase" evidence="2">
    <location>
        <begin position="38"/>
        <end position="197"/>
    </location>
</feature>
<protein>
    <recommendedName>
        <fullName evidence="2">N-acetyltransferase domain-containing protein</fullName>
    </recommendedName>
</protein>